<organism evidence="2">
    <name type="scientific">bioreactor metagenome</name>
    <dbReference type="NCBI Taxonomy" id="1076179"/>
    <lineage>
        <taxon>unclassified sequences</taxon>
        <taxon>metagenomes</taxon>
        <taxon>ecological metagenomes</taxon>
    </lineage>
</organism>
<reference evidence="2" key="1">
    <citation type="submission" date="2019-08" db="EMBL/GenBank/DDBJ databases">
        <authorList>
            <person name="Kucharzyk K."/>
            <person name="Murdoch R.W."/>
            <person name="Higgins S."/>
            <person name="Loffler F."/>
        </authorList>
    </citation>
    <scope>NUCLEOTIDE SEQUENCE</scope>
</reference>
<dbReference type="AlphaFoldDB" id="A0A645EH31"/>
<comment type="caution">
    <text evidence="2">The sequence shown here is derived from an EMBL/GenBank/DDBJ whole genome shotgun (WGS) entry which is preliminary data.</text>
</comment>
<name>A0A645EH31_9ZZZZ</name>
<evidence type="ECO:0000313" key="2">
    <source>
        <dbReference type="EMBL" id="MPN01325.1"/>
    </source>
</evidence>
<protein>
    <submittedName>
        <fullName evidence="2">Uncharacterized protein</fullName>
    </submittedName>
</protein>
<accession>A0A645EH31</accession>
<gene>
    <name evidence="2" type="ORF">SDC9_148534</name>
</gene>
<sequence length="103" mass="11904">MVDQFVHRQRGKDVFQAACCINNFRAQKELVAQKILKRFVERAARKLADRQFRHGGERAVFFLRNDRFLIGKQQQAEADGAAEDHPPKCQQKRNLTSHTTPPS</sequence>
<feature type="region of interest" description="Disordered" evidence="1">
    <location>
        <begin position="74"/>
        <end position="103"/>
    </location>
</feature>
<dbReference type="EMBL" id="VSSQ01047344">
    <property type="protein sequence ID" value="MPN01325.1"/>
    <property type="molecule type" value="Genomic_DNA"/>
</dbReference>
<feature type="compositionally biased region" description="Polar residues" evidence="1">
    <location>
        <begin position="92"/>
        <end position="103"/>
    </location>
</feature>
<evidence type="ECO:0000256" key="1">
    <source>
        <dbReference type="SAM" id="MobiDB-lite"/>
    </source>
</evidence>
<proteinExistence type="predicted"/>